<gene>
    <name evidence="6" type="ORF">J8F10_25795</name>
</gene>
<dbReference type="RefSeq" id="WP_210658876.1">
    <property type="nucleotide sequence ID" value="NZ_JAGKQQ010000001.1"/>
</dbReference>
<dbReference type="PANTHER" id="PTHR43847">
    <property type="entry name" value="BLL3993 PROTEIN"/>
    <property type="match status" value="1"/>
</dbReference>
<comment type="subcellular location">
    <subcellularLocation>
        <location evidence="1">Membrane</location>
        <topology evidence="1">Multi-pass membrane protein</topology>
    </subcellularLocation>
</comment>
<feature type="transmembrane region" description="Helical" evidence="5">
    <location>
        <begin position="7"/>
        <end position="26"/>
    </location>
</feature>
<feature type="transmembrane region" description="Helical" evidence="5">
    <location>
        <begin position="154"/>
        <end position="185"/>
    </location>
</feature>
<organism evidence="6 7">
    <name type="scientific">Gemmata palustris</name>
    <dbReference type="NCBI Taxonomy" id="2822762"/>
    <lineage>
        <taxon>Bacteria</taxon>
        <taxon>Pseudomonadati</taxon>
        <taxon>Planctomycetota</taxon>
        <taxon>Planctomycetia</taxon>
        <taxon>Gemmatales</taxon>
        <taxon>Gemmataceae</taxon>
        <taxon>Gemmata</taxon>
    </lineage>
</organism>
<dbReference type="InterPro" id="IPR007269">
    <property type="entry name" value="ICMT_MeTrfase"/>
</dbReference>
<protein>
    <submittedName>
        <fullName evidence="6">Isoprenylcysteine carboxylmethyltransferase family protein</fullName>
    </submittedName>
</protein>
<dbReference type="Pfam" id="PF04140">
    <property type="entry name" value="ICMT"/>
    <property type="match status" value="1"/>
</dbReference>
<evidence type="ECO:0000256" key="1">
    <source>
        <dbReference type="ARBA" id="ARBA00004141"/>
    </source>
</evidence>
<feature type="transmembrane region" description="Helical" evidence="5">
    <location>
        <begin position="32"/>
        <end position="51"/>
    </location>
</feature>
<name>A0ABS5BY57_9BACT</name>
<keyword evidence="4 5" id="KW-0472">Membrane</keyword>
<dbReference type="PANTHER" id="PTHR43847:SF1">
    <property type="entry name" value="BLL3993 PROTEIN"/>
    <property type="match status" value="1"/>
</dbReference>
<sequence>MSRFRVAVRLLIMPVVVGAIIFTSAGRVDLPGVWGVLGVLAALMLAMALFTDSGLMHERQKPGPGNCDCFTRPISALLLPTHWVLAGLDARFGWSAVPREVQFAGVIGYAGAMVILLWVVRTNPFYSSVVRVQADRGHRTVETGPYRFVRHPGYAATLFGVFAGALALGSLIALVPLAVLGGLFLRRTLLEDRMLQLKLPGYAEYAQRVRSRLVAGVF</sequence>
<comment type="caution">
    <text evidence="6">The sequence shown here is derived from an EMBL/GenBank/DDBJ whole genome shotgun (WGS) entry which is preliminary data.</text>
</comment>
<evidence type="ECO:0000256" key="2">
    <source>
        <dbReference type="ARBA" id="ARBA00022692"/>
    </source>
</evidence>
<reference evidence="6 7" key="1">
    <citation type="submission" date="2021-04" db="EMBL/GenBank/DDBJ databases">
        <authorList>
            <person name="Ivanova A."/>
        </authorList>
    </citation>
    <scope>NUCLEOTIDE SEQUENCE [LARGE SCALE GENOMIC DNA]</scope>
    <source>
        <strain evidence="6 7">G18</strain>
    </source>
</reference>
<keyword evidence="2 5" id="KW-0812">Transmembrane</keyword>
<dbReference type="Proteomes" id="UP000676565">
    <property type="component" value="Unassembled WGS sequence"/>
</dbReference>
<evidence type="ECO:0000313" key="6">
    <source>
        <dbReference type="EMBL" id="MBP3958675.1"/>
    </source>
</evidence>
<keyword evidence="3 5" id="KW-1133">Transmembrane helix</keyword>
<feature type="transmembrane region" description="Helical" evidence="5">
    <location>
        <begin position="101"/>
        <end position="120"/>
    </location>
</feature>
<proteinExistence type="predicted"/>
<dbReference type="InterPro" id="IPR052527">
    <property type="entry name" value="Metal_cation-efflux_comp"/>
</dbReference>
<accession>A0ABS5BY57</accession>
<evidence type="ECO:0000256" key="5">
    <source>
        <dbReference type="SAM" id="Phobius"/>
    </source>
</evidence>
<keyword evidence="7" id="KW-1185">Reference proteome</keyword>
<evidence type="ECO:0000256" key="4">
    <source>
        <dbReference type="ARBA" id="ARBA00023136"/>
    </source>
</evidence>
<dbReference type="EMBL" id="JAGKQQ010000001">
    <property type="protein sequence ID" value="MBP3958675.1"/>
    <property type="molecule type" value="Genomic_DNA"/>
</dbReference>
<evidence type="ECO:0000313" key="7">
    <source>
        <dbReference type="Proteomes" id="UP000676565"/>
    </source>
</evidence>
<dbReference type="Gene3D" id="1.20.120.1630">
    <property type="match status" value="1"/>
</dbReference>
<evidence type="ECO:0000256" key="3">
    <source>
        <dbReference type="ARBA" id="ARBA00022989"/>
    </source>
</evidence>